<feature type="transmembrane region" description="Helical" evidence="6">
    <location>
        <begin position="294"/>
        <end position="312"/>
    </location>
</feature>
<evidence type="ECO:0000256" key="4">
    <source>
        <dbReference type="ARBA" id="ARBA00022989"/>
    </source>
</evidence>
<keyword evidence="4 6" id="KW-1133">Transmembrane helix</keyword>
<feature type="transmembrane region" description="Helical" evidence="6">
    <location>
        <begin position="202"/>
        <end position="226"/>
    </location>
</feature>
<feature type="transmembrane region" description="Helical" evidence="6">
    <location>
        <begin position="114"/>
        <end position="134"/>
    </location>
</feature>
<evidence type="ECO:0000313" key="8">
    <source>
        <dbReference type="EMBL" id="MDD2176439.1"/>
    </source>
</evidence>
<keyword evidence="3 6" id="KW-0812">Transmembrane</keyword>
<evidence type="ECO:0000256" key="3">
    <source>
        <dbReference type="ARBA" id="ARBA00022692"/>
    </source>
</evidence>
<name>A0ABT5RRX7_9BURK</name>
<dbReference type="InterPro" id="IPR050638">
    <property type="entry name" value="AA-Vitamin_Transporters"/>
</dbReference>
<dbReference type="InterPro" id="IPR037185">
    <property type="entry name" value="EmrE-like"/>
</dbReference>
<dbReference type="Proteomes" id="UP001148932">
    <property type="component" value="Unassembled WGS sequence"/>
</dbReference>
<comment type="caution">
    <text evidence="8">The sequence shown here is derived from an EMBL/GenBank/DDBJ whole genome shotgun (WGS) entry which is preliminary data.</text>
</comment>
<accession>A0ABT5RRX7</accession>
<evidence type="ECO:0000313" key="9">
    <source>
        <dbReference type="Proteomes" id="UP001148932"/>
    </source>
</evidence>
<dbReference type="PANTHER" id="PTHR32322:SF2">
    <property type="entry name" value="EAMA DOMAIN-CONTAINING PROTEIN"/>
    <property type="match status" value="1"/>
</dbReference>
<feature type="transmembrane region" description="Helical" evidence="6">
    <location>
        <begin position="171"/>
        <end position="190"/>
    </location>
</feature>
<dbReference type="PANTHER" id="PTHR32322">
    <property type="entry name" value="INNER MEMBRANE TRANSPORTER"/>
    <property type="match status" value="1"/>
</dbReference>
<evidence type="ECO:0000256" key="1">
    <source>
        <dbReference type="ARBA" id="ARBA00004141"/>
    </source>
</evidence>
<dbReference type="EMBL" id="JAPCKI010000001">
    <property type="protein sequence ID" value="MDD2176439.1"/>
    <property type="molecule type" value="Genomic_DNA"/>
</dbReference>
<feature type="transmembrane region" description="Helical" evidence="6">
    <location>
        <begin position="238"/>
        <end position="258"/>
    </location>
</feature>
<feature type="transmembrane region" description="Helical" evidence="6">
    <location>
        <begin position="270"/>
        <end position="288"/>
    </location>
</feature>
<evidence type="ECO:0000256" key="5">
    <source>
        <dbReference type="ARBA" id="ARBA00023136"/>
    </source>
</evidence>
<dbReference type="Gene3D" id="1.10.3730.20">
    <property type="match status" value="1"/>
</dbReference>
<comment type="subcellular location">
    <subcellularLocation>
        <location evidence="1">Membrane</location>
        <topology evidence="1">Multi-pass membrane protein</topology>
    </subcellularLocation>
</comment>
<evidence type="ECO:0000256" key="6">
    <source>
        <dbReference type="SAM" id="Phobius"/>
    </source>
</evidence>
<keyword evidence="5 6" id="KW-0472">Membrane</keyword>
<sequence length="326" mass="34204">MRFSPRTIGLLAAVVTVTIWTGFIIIARASAQRTLTPFDIALLRIMGASLVLLPWGWWMVRRRQAALGASAPPSSLAGISPLPLRTTALLGSFGGLLYALLAYAGFFHAPATHAAVLMPGSLPLWTALLAAWLLRDHITPLRAAGLALIVAGDLLVGGRSLLAAFSGGDVWKGDLLFMLAASSWATYSVLARRHAVDAVQATIAITAFACAVYLPSYALLVSLGAVTSHLAQAPWSEIAFQMWFQGGGSVVVSGIGFTRMIQHYGPVRSTMITALVPGLSAMGAVIFLDEPMHWNLVAGLLLVTAGILVGVLRKSQAPAAPATATS</sequence>
<gene>
    <name evidence="8" type="ORF">OIN59_03275</name>
</gene>
<feature type="domain" description="EamA" evidence="7">
    <location>
        <begin position="172"/>
        <end position="309"/>
    </location>
</feature>
<feature type="transmembrane region" description="Helical" evidence="6">
    <location>
        <begin position="41"/>
        <end position="60"/>
    </location>
</feature>
<dbReference type="InterPro" id="IPR000620">
    <property type="entry name" value="EamA_dom"/>
</dbReference>
<dbReference type="SUPFAM" id="SSF103481">
    <property type="entry name" value="Multidrug resistance efflux transporter EmrE"/>
    <property type="match status" value="2"/>
</dbReference>
<feature type="transmembrane region" description="Helical" evidence="6">
    <location>
        <begin position="88"/>
        <end position="108"/>
    </location>
</feature>
<comment type="similarity">
    <text evidence="2">Belongs to the EamA transporter family.</text>
</comment>
<feature type="domain" description="EamA" evidence="7">
    <location>
        <begin position="8"/>
        <end position="156"/>
    </location>
</feature>
<evidence type="ECO:0000256" key="2">
    <source>
        <dbReference type="ARBA" id="ARBA00007362"/>
    </source>
</evidence>
<organism evidence="8 9">
    <name type="scientific">Acidovorax benzenivorans</name>
    <dbReference type="NCBI Taxonomy" id="2987520"/>
    <lineage>
        <taxon>Bacteria</taxon>
        <taxon>Pseudomonadati</taxon>
        <taxon>Pseudomonadota</taxon>
        <taxon>Betaproteobacteria</taxon>
        <taxon>Burkholderiales</taxon>
        <taxon>Comamonadaceae</taxon>
        <taxon>Acidovorax</taxon>
    </lineage>
</organism>
<feature type="transmembrane region" description="Helical" evidence="6">
    <location>
        <begin position="146"/>
        <end position="165"/>
    </location>
</feature>
<evidence type="ECO:0000259" key="7">
    <source>
        <dbReference type="Pfam" id="PF00892"/>
    </source>
</evidence>
<dbReference type="Pfam" id="PF00892">
    <property type="entry name" value="EamA"/>
    <property type="match status" value="2"/>
</dbReference>
<proteinExistence type="inferred from homology"/>
<keyword evidence="9" id="KW-1185">Reference proteome</keyword>
<dbReference type="RefSeq" id="WP_274107070.1">
    <property type="nucleotide sequence ID" value="NZ_JAPCKI010000001.1"/>
</dbReference>
<reference evidence="8" key="1">
    <citation type="submission" date="2022-10" db="EMBL/GenBank/DDBJ databases">
        <title>Description of microaerobic benzene degrading bacteria.</title>
        <authorList>
            <person name="Bedics A."/>
            <person name="Tancsics A."/>
            <person name="Banerjee S."/>
        </authorList>
    </citation>
    <scope>NUCLEOTIDE SEQUENCE</scope>
    <source>
        <strain evidence="8">D2M1</strain>
    </source>
</reference>
<protein>
    <submittedName>
        <fullName evidence="8">DMT family transporter</fullName>
    </submittedName>
</protein>